<dbReference type="GO" id="GO:0005524">
    <property type="term" value="F:ATP binding"/>
    <property type="evidence" value="ECO:0007669"/>
    <property type="project" value="UniProtKB-KW"/>
</dbReference>
<keyword evidence="3 5" id="KW-0067">ATP-binding</keyword>
<dbReference type="Gene3D" id="3.40.50.300">
    <property type="entry name" value="P-loop containing nucleotide triphosphate hydrolases"/>
    <property type="match status" value="1"/>
</dbReference>
<dbReference type="InterPro" id="IPR027417">
    <property type="entry name" value="P-loop_NTPase"/>
</dbReference>
<dbReference type="EMBL" id="VORY01000018">
    <property type="protein sequence ID" value="TXD92701.1"/>
    <property type="molecule type" value="Genomic_DNA"/>
</dbReference>
<dbReference type="Proteomes" id="UP000321367">
    <property type="component" value="Unassembled WGS sequence"/>
</dbReference>
<dbReference type="AlphaFoldDB" id="A0A5C6ZQC0"/>
<dbReference type="PROSITE" id="PS00211">
    <property type="entry name" value="ABC_TRANSPORTER_1"/>
    <property type="match status" value="1"/>
</dbReference>
<keyword evidence="6" id="KW-1185">Reference proteome</keyword>
<name>A0A5C6ZQC0_9FLAO</name>
<sequence length="250" mass="27877">MESENKIVPVLELKDLRKSFGENTVLNGFNLKLYKGENLVVMGKSGSGKSVMIKCLVGLIEADSGSIRIKDHDITKLGQKELDILRTEIGFLFQGSALYDSMTVRENLEFPLRRHKKKLELKGHTETLVIEALTNVGLADAIDLMPAELSGGMQRRVALARALILKPKIILYDEPTTGLDPITSKEIIQLMRTIQDTYNTSSLIITHDVDCARVISNRMILLVDGINYAEGTYQELIASQDPKVQAFFKN</sequence>
<dbReference type="RefSeq" id="WP_146933603.1">
    <property type="nucleotide sequence ID" value="NZ_CBCSHZ010000021.1"/>
</dbReference>
<organism evidence="5 6">
    <name type="scientific">Gillisia hiemivivida</name>
    <dbReference type="NCBI Taxonomy" id="291190"/>
    <lineage>
        <taxon>Bacteria</taxon>
        <taxon>Pseudomonadati</taxon>
        <taxon>Bacteroidota</taxon>
        <taxon>Flavobacteriia</taxon>
        <taxon>Flavobacteriales</taxon>
        <taxon>Flavobacteriaceae</taxon>
        <taxon>Gillisia</taxon>
    </lineage>
</organism>
<evidence type="ECO:0000313" key="6">
    <source>
        <dbReference type="Proteomes" id="UP000321367"/>
    </source>
</evidence>
<dbReference type="PROSITE" id="PS50893">
    <property type="entry name" value="ABC_TRANSPORTER_2"/>
    <property type="match status" value="1"/>
</dbReference>
<dbReference type="PANTHER" id="PTHR43023">
    <property type="entry name" value="PROTEIN TRIGALACTOSYLDIACYLGLYCEROL 3, CHLOROPLASTIC"/>
    <property type="match status" value="1"/>
</dbReference>
<evidence type="ECO:0000313" key="5">
    <source>
        <dbReference type="EMBL" id="TXD92701.1"/>
    </source>
</evidence>
<dbReference type="InterPro" id="IPR003439">
    <property type="entry name" value="ABC_transporter-like_ATP-bd"/>
</dbReference>
<dbReference type="InterPro" id="IPR003593">
    <property type="entry name" value="AAA+_ATPase"/>
</dbReference>
<protein>
    <submittedName>
        <fullName evidence="5">ATP-binding cassette domain-containing protein</fullName>
    </submittedName>
</protein>
<evidence type="ECO:0000256" key="3">
    <source>
        <dbReference type="ARBA" id="ARBA00022840"/>
    </source>
</evidence>
<accession>A0A5C6ZQC0</accession>
<keyword evidence="2" id="KW-0547">Nucleotide-binding</keyword>
<evidence type="ECO:0000259" key="4">
    <source>
        <dbReference type="PROSITE" id="PS50893"/>
    </source>
</evidence>
<dbReference type="InterPro" id="IPR017871">
    <property type="entry name" value="ABC_transporter-like_CS"/>
</dbReference>
<evidence type="ECO:0000256" key="2">
    <source>
        <dbReference type="ARBA" id="ARBA00022741"/>
    </source>
</evidence>
<proteinExistence type="predicted"/>
<keyword evidence="1" id="KW-0813">Transport</keyword>
<dbReference type="OrthoDB" id="9802264at2"/>
<evidence type="ECO:0000256" key="1">
    <source>
        <dbReference type="ARBA" id="ARBA00022448"/>
    </source>
</evidence>
<gene>
    <name evidence="5" type="ORF">ES724_13060</name>
</gene>
<reference evidence="5 6" key="1">
    <citation type="submission" date="2019-08" db="EMBL/GenBank/DDBJ databases">
        <title>Genome sequence of Gillisia hiemivivida IC154 (type strain).</title>
        <authorList>
            <person name="Bowman J.P."/>
        </authorList>
    </citation>
    <scope>NUCLEOTIDE SEQUENCE [LARGE SCALE GENOMIC DNA]</scope>
    <source>
        <strain evidence="5 6">IC154</strain>
    </source>
</reference>
<dbReference type="PANTHER" id="PTHR43023:SF6">
    <property type="entry name" value="INTERMEMBRANE PHOSPHOLIPID TRANSPORT SYSTEM ATP-BINDING PROTEIN MLAF"/>
    <property type="match status" value="1"/>
</dbReference>
<feature type="domain" description="ABC transporter" evidence="4">
    <location>
        <begin position="11"/>
        <end position="249"/>
    </location>
</feature>
<dbReference type="SUPFAM" id="SSF52540">
    <property type="entry name" value="P-loop containing nucleoside triphosphate hydrolases"/>
    <property type="match status" value="1"/>
</dbReference>
<dbReference type="GO" id="GO:0016887">
    <property type="term" value="F:ATP hydrolysis activity"/>
    <property type="evidence" value="ECO:0007669"/>
    <property type="project" value="InterPro"/>
</dbReference>
<comment type="caution">
    <text evidence="5">The sequence shown here is derived from an EMBL/GenBank/DDBJ whole genome shotgun (WGS) entry which is preliminary data.</text>
</comment>
<dbReference type="Pfam" id="PF00005">
    <property type="entry name" value="ABC_tran"/>
    <property type="match status" value="1"/>
</dbReference>
<dbReference type="SMART" id="SM00382">
    <property type="entry name" value="AAA"/>
    <property type="match status" value="1"/>
</dbReference>